<gene>
    <name evidence="1" type="ORF">N0V87_003085</name>
</gene>
<reference evidence="1" key="1">
    <citation type="submission" date="2022-10" db="EMBL/GenBank/DDBJ databases">
        <title>Tapping the CABI collections for fungal endophytes: first genome assemblies for Collariella, Neodidymelliopsis, Ascochyta clinopodiicola, Didymella pomorum, Didymosphaeria variabile, Neocosmospora piperis and Neocucurbitaria cava.</title>
        <authorList>
            <person name="Hill R."/>
        </authorList>
    </citation>
    <scope>NUCLEOTIDE SEQUENCE</scope>
    <source>
        <strain evidence="1">IMI 360193</strain>
    </source>
</reference>
<dbReference type="OrthoDB" id="3764736at2759"/>
<proteinExistence type="predicted"/>
<accession>A0A9W8X408</accession>
<evidence type="ECO:0000313" key="2">
    <source>
        <dbReference type="Proteomes" id="UP001140562"/>
    </source>
</evidence>
<organism evidence="1 2">
    <name type="scientific">Didymella glomerata</name>
    <dbReference type="NCBI Taxonomy" id="749621"/>
    <lineage>
        <taxon>Eukaryota</taxon>
        <taxon>Fungi</taxon>
        <taxon>Dikarya</taxon>
        <taxon>Ascomycota</taxon>
        <taxon>Pezizomycotina</taxon>
        <taxon>Dothideomycetes</taxon>
        <taxon>Pleosporomycetidae</taxon>
        <taxon>Pleosporales</taxon>
        <taxon>Pleosporineae</taxon>
        <taxon>Didymellaceae</taxon>
        <taxon>Didymella</taxon>
    </lineage>
</organism>
<evidence type="ECO:0000313" key="1">
    <source>
        <dbReference type="EMBL" id="KAJ4339644.1"/>
    </source>
</evidence>
<dbReference type="AlphaFoldDB" id="A0A9W8X408"/>
<name>A0A9W8X408_9PLEO</name>
<dbReference type="EMBL" id="JAPEUV010000021">
    <property type="protein sequence ID" value="KAJ4339644.1"/>
    <property type="molecule type" value="Genomic_DNA"/>
</dbReference>
<sequence>MSPPTFLCYRQAYRKRKAGKITEEEYFHEILQHLMWEHDCDEGDDDNDAMGYAVQWICSDCVNNDLLIGDTKPFEEVFLAYRRGSKDDFEAKLEGVPEASRSAIRKHLAYFALKEQDAQSLKWMLDGCWGQMGQAFEDLAYRVREQRGTDQKTAELWRIVEDSRFEVPSEWKGRKSMYPPGDYDLR</sequence>
<dbReference type="Proteomes" id="UP001140562">
    <property type="component" value="Unassembled WGS sequence"/>
</dbReference>
<keyword evidence="2" id="KW-1185">Reference proteome</keyword>
<protein>
    <submittedName>
        <fullName evidence="1">Uncharacterized protein</fullName>
    </submittedName>
</protein>
<comment type="caution">
    <text evidence="1">The sequence shown here is derived from an EMBL/GenBank/DDBJ whole genome shotgun (WGS) entry which is preliminary data.</text>
</comment>